<organism evidence="2">
    <name type="scientific">Candidatus Enterococcus clewellii</name>
    <dbReference type="NCBI Taxonomy" id="1834193"/>
    <lineage>
        <taxon>Bacteria</taxon>
        <taxon>Bacillati</taxon>
        <taxon>Bacillota</taxon>
        <taxon>Bacilli</taxon>
        <taxon>Lactobacillales</taxon>
        <taxon>Enterococcaceae</taxon>
        <taxon>Enterococcus</taxon>
    </lineage>
</organism>
<gene>
    <name evidence="3" type="ORF">A5888_001662</name>
    <name evidence="2" type="ORF">A5888_003150</name>
</gene>
<keyword evidence="1" id="KW-1133">Transmembrane helix</keyword>
<sequence>MQIHLSGSIIMTQQLTTLFIFHLTPFSHPYIYKGGYFVVLALLLFSFLYMKKSGFFWYETIYNYDSIIVKNK</sequence>
<reference evidence="3" key="2">
    <citation type="submission" date="2017-05" db="EMBL/GenBank/DDBJ databases">
        <authorList>
            <consortium name="The Broad Institute Genomics Platform"/>
            <consortium name="The Broad Institute Genomic Center for Infectious Diseases"/>
            <person name="Earl A."/>
            <person name="Manson A."/>
            <person name="Schwartman J."/>
            <person name="Gilmore M."/>
            <person name="Abouelleil A."/>
            <person name="Cao P."/>
            <person name="Chapman S."/>
            <person name="Cusick C."/>
            <person name="Shea T."/>
            <person name="Young S."/>
            <person name="Neafsey D."/>
            <person name="Nusbaum C."/>
            <person name="Birren B."/>
        </authorList>
    </citation>
    <scope>NUCLEOTIDE SEQUENCE</scope>
    <source>
        <strain evidence="3">9E7_DIV0242</strain>
    </source>
</reference>
<dbReference type="AlphaFoldDB" id="A0A242K4X8"/>
<dbReference type="Proteomes" id="UP000195141">
    <property type="component" value="Chromosome"/>
</dbReference>
<keyword evidence="1" id="KW-0472">Membrane</keyword>
<reference evidence="2" key="1">
    <citation type="submission" date="2017-05" db="EMBL/GenBank/DDBJ databases">
        <title>The Genome Sequence of Enterococcus sp. 9E7_DIV0242.</title>
        <authorList>
            <consortium name="The Broad Institute Genomics Platform"/>
            <consortium name="The Broad Institute Genomic Center for Infectious Diseases"/>
            <person name="Earl A."/>
            <person name="Manson A."/>
            <person name="Schwartman J."/>
            <person name="Gilmore M."/>
            <person name="Abouelleil A."/>
            <person name="Cao P."/>
            <person name="Chapman S."/>
            <person name="Cusick C."/>
            <person name="Shea T."/>
            <person name="Young S."/>
            <person name="Neafsey D."/>
            <person name="Nusbaum C."/>
            <person name="Birren B."/>
        </authorList>
    </citation>
    <scope>NUCLEOTIDE SEQUENCE [LARGE SCALE GENOMIC DNA]</scope>
    <source>
        <strain evidence="2">9E7_DIV0242</strain>
    </source>
</reference>
<name>A0A242K4X8_9ENTE</name>
<protein>
    <submittedName>
        <fullName evidence="2">Uncharacterized protein</fullName>
    </submittedName>
</protein>
<evidence type="ECO:0000313" key="4">
    <source>
        <dbReference type="Proteomes" id="UP000195141"/>
    </source>
</evidence>
<evidence type="ECO:0000313" key="2">
    <source>
        <dbReference type="EMBL" id="OTP13672.1"/>
    </source>
</evidence>
<evidence type="ECO:0000313" key="3">
    <source>
        <dbReference type="EMBL" id="WYJ89934.1"/>
    </source>
</evidence>
<feature type="transmembrane region" description="Helical" evidence="1">
    <location>
        <begin position="30"/>
        <end position="50"/>
    </location>
</feature>
<reference evidence="3" key="3">
    <citation type="submission" date="2024-03" db="EMBL/GenBank/DDBJ databases">
        <title>The Genome Sequence of Enterococcus sp. DIV0242b.</title>
        <authorList>
            <consortium name="The Broad Institute Genomics Platform"/>
            <consortium name="The Broad Institute Microbial Omics Core"/>
            <consortium name="The Broad Institute Genomic Center for Infectious Diseases"/>
            <person name="Earl A."/>
            <person name="Manson A."/>
            <person name="Gilmore M."/>
            <person name="Schwartman J."/>
            <person name="Shea T."/>
            <person name="Abouelleil A."/>
            <person name="Cao P."/>
            <person name="Chapman S."/>
            <person name="Cusick C."/>
            <person name="Young S."/>
            <person name="Neafsey D."/>
            <person name="Nusbaum C."/>
            <person name="Birren B."/>
        </authorList>
    </citation>
    <scope>NUCLEOTIDE SEQUENCE</scope>
    <source>
        <strain evidence="3">9E7_DIV0242</strain>
    </source>
</reference>
<keyword evidence="4" id="KW-1185">Reference proteome</keyword>
<accession>A0A242K4X8</accession>
<keyword evidence="1" id="KW-0812">Transmembrane</keyword>
<proteinExistence type="predicted"/>
<dbReference type="EMBL" id="NGMM01000005">
    <property type="protein sequence ID" value="OTP13672.1"/>
    <property type="molecule type" value="Genomic_DNA"/>
</dbReference>
<dbReference type="EMBL" id="CP147247">
    <property type="protein sequence ID" value="WYJ89934.1"/>
    <property type="molecule type" value="Genomic_DNA"/>
</dbReference>
<evidence type="ECO:0000256" key="1">
    <source>
        <dbReference type="SAM" id="Phobius"/>
    </source>
</evidence>